<keyword evidence="2" id="KW-0201">Cytochrome c-type biogenesis</keyword>
<dbReference type="PROSITE" id="PS51352">
    <property type="entry name" value="THIOREDOXIN_2"/>
    <property type="match status" value="1"/>
</dbReference>
<dbReference type="Gene3D" id="3.40.30.10">
    <property type="entry name" value="Glutaredoxin"/>
    <property type="match status" value="1"/>
</dbReference>
<evidence type="ECO:0000313" key="6">
    <source>
        <dbReference type="EMBL" id="NMG75729.1"/>
    </source>
</evidence>
<keyword evidence="3" id="KW-1015">Disulfide bond</keyword>
<dbReference type="SUPFAM" id="SSF52833">
    <property type="entry name" value="Thioredoxin-like"/>
    <property type="match status" value="1"/>
</dbReference>
<dbReference type="InterPro" id="IPR013766">
    <property type="entry name" value="Thioredoxin_domain"/>
</dbReference>
<evidence type="ECO:0000256" key="4">
    <source>
        <dbReference type="ARBA" id="ARBA00023284"/>
    </source>
</evidence>
<dbReference type="PROSITE" id="PS00194">
    <property type="entry name" value="THIOREDOXIN_1"/>
    <property type="match status" value="1"/>
</dbReference>
<evidence type="ECO:0000256" key="2">
    <source>
        <dbReference type="ARBA" id="ARBA00022748"/>
    </source>
</evidence>
<dbReference type="InterPro" id="IPR050553">
    <property type="entry name" value="Thioredoxin_ResA/DsbE_sf"/>
</dbReference>
<dbReference type="Pfam" id="PF08534">
    <property type="entry name" value="Redoxin"/>
    <property type="match status" value="1"/>
</dbReference>
<name>A0ABX1QBI1_9RHOO</name>
<dbReference type="InterPro" id="IPR017937">
    <property type="entry name" value="Thioredoxin_CS"/>
</dbReference>
<keyword evidence="7" id="KW-1185">Reference proteome</keyword>
<gene>
    <name evidence="6" type="ORF">GPA25_13260</name>
</gene>
<dbReference type="PANTHER" id="PTHR42852:SF6">
    <property type="entry name" value="THIOL:DISULFIDE INTERCHANGE PROTEIN DSBE"/>
    <property type="match status" value="1"/>
</dbReference>
<dbReference type="EMBL" id="WTVQ01000020">
    <property type="protein sequence ID" value="NMG75729.1"/>
    <property type="molecule type" value="Genomic_DNA"/>
</dbReference>
<protein>
    <submittedName>
        <fullName evidence="6">Redoxin family protein</fullName>
    </submittedName>
</protein>
<evidence type="ECO:0000259" key="5">
    <source>
        <dbReference type="PROSITE" id="PS51352"/>
    </source>
</evidence>
<dbReference type="Proteomes" id="UP000648984">
    <property type="component" value="Unassembled WGS sequence"/>
</dbReference>
<proteinExistence type="predicted"/>
<evidence type="ECO:0000256" key="1">
    <source>
        <dbReference type="ARBA" id="ARBA00004196"/>
    </source>
</evidence>
<dbReference type="PANTHER" id="PTHR42852">
    <property type="entry name" value="THIOL:DISULFIDE INTERCHANGE PROTEIN DSBE"/>
    <property type="match status" value="1"/>
</dbReference>
<comment type="caution">
    <text evidence="6">The sequence shown here is derived from an EMBL/GenBank/DDBJ whole genome shotgun (WGS) entry which is preliminary data.</text>
</comment>
<keyword evidence="4" id="KW-0676">Redox-active center</keyword>
<evidence type="ECO:0000256" key="3">
    <source>
        <dbReference type="ARBA" id="ARBA00023157"/>
    </source>
</evidence>
<organism evidence="6 7">
    <name type="scientific">Aromatoleum diolicum</name>
    <dbReference type="NCBI Taxonomy" id="75796"/>
    <lineage>
        <taxon>Bacteria</taxon>
        <taxon>Pseudomonadati</taxon>
        <taxon>Pseudomonadota</taxon>
        <taxon>Betaproteobacteria</taxon>
        <taxon>Rhodocyclales</taxon>
        <taxon>Rhodocyclaceae</taxon>
        <taxon>Aromatoleum</taxon>
    </lineage>
</organism>
<reference evidence="6 7" key="1">
    <citation type="submission" date="2019-12" db="EMBL/GenBank/DDBJ databases">
        <title>Comparative genomics gives insights into the taxonomy of the Azoarcus-Aromatoleum group and reveals separate origins of nif in the plant-associated Azoarcus and non-plant-associated Aromatoleum sub-groups.</title>
        <authorList>
            <person name="Lafos M."/>
            <person name="Maluk M."/>
            <person name="Batista M."/>
            <person name="Junghare M."/>
            <person name="Carmona M."/>
            <person name="Faoro H."/>
            <person name="Cruz L.M."/>
            <person name="Battistoni F."/>
            <person name="De Souza E."/>
            <person name="Pedrosa F."/>
            <person name="Chen W.-M."/>
            <person name="Poole P.S."/>
            <person name="Dixon R.A."/>
            <person name="James E.K."/>
        </authorList>
    </citation>
    <scope>NUCLEOTIDE SEQUENCE [LARGE SCALE GENOMIC DNA]</scope>
    <source>
        <strain evidence="6 7">22Lin</strain>
    </source>
</reference>
<dbReference type="InterPro" id="IPR036249">
    <property type="entry name" value="Thioredoxin-like_sf"/>
</dbReference>
<comment type="subcellular location">
    <subcellularLocation>
        <location evidence="1">Cell envelope</location>
    </subcellularLocation>
</comment>
<accession>A0ABX1QBI1</accession>
<feature type="domain" description="Thioredoxin" evidence="5">
    <location>
        <begin position="47"/>
        <end position="188"/>
    </location>
</feature>
<sequence length="195" mass="21191">MRHTHSRRQTGQEIIRHSVLGKIIRALALVFSTLLLSLPQATRAAGKDAIATLPAIAMVTLHGSSLSIAEWVGKPTVVNIWATWCPPCRTEMPSLQRLSEMLEPSGIRVTALSVDNDQNLVREFALKYGIKLPIAIATSPSQAMTSLGAMALPLTLYVGADGRILGQHLGQRDWASDTVMQEVKQILLAPGRSKH</sequence>
<evidence type="ECO:0000313" key="7">
    <source>
        <dbReference type="Proteomes" id="UP000648984"/>
    </source>
</evidence>
<dbReference type="InterPro" id="IPR013740">
    <property type="entry name" value="Redoxin"/>
</dbReference>
<dbReference type="CDD" id="cd02966">
    <property type="entry name" value="TlpA_like_family"/>
    <property type="match status" value="1"/>
</dbReference>